<dbReference type="EMBL" id="JAQIZT010000003">
    <property type="protein sequence ID" value="KAJ7003153.1"/>
    <property type="molecule type" value="Genomic_DNA"/>
</dbReference>
<name>A0AAD6R6K5_9ROSI</name>
<sequence>MMDSLSFILLPSIFKFFLTSSLGIPHLMDY</sequence>
<proteinExistence type="predicted"/>
<comment type="caution">
    <text evidence="1">The sequence shown here is derived from an EMBL/GenBank/DDBJ whole genome shotgun (WGS) entry which is preliminary data.</text>
</comment>
<dbReference type="AlphaFoldDB" id="A0AAD6R6K5"/>
<dbReference type="Proteomes" id="UP001164929">
    <property type="component" value="Chromosome 3"/>
</dbReference>
<protein>
    <submittedName>
        <fullName evidence="1">Uncharacterized protein</fullName>
    </submittedName>
</protein>
<accession>A0AAD6R6K5</accession>
<organism evidence="1 2">
    <name type="scientific">Populus alba x Populus x berolinensis</name>
    <dbReference type="NCBI Taxonomy" id="444605"/>
    <lineage>
        <taxon>Eukaryota</taxon>
        <taxon>Viridiplantae</taxon>
        <taxon>Streptophyta</taxon>
        <taxon>Embryophyta</taxon>
        <taxon>Tracheophyta</taxon>
        <taxon>Spermatophyta</taxon>
        <taxon>Magnoliopsida</taxon>
        <taxon>eudicotyledons</taxon>
        <taxon>Gunneridae</taxon>
        <taxon>Pentapetalae</taxon>
        <taxon>rosids</taxon>
        <taxon>fabids</taxon>
        <taxon>Malpighiales</taxon>
        <taxon>Salicaceae</taxon>
        <taxon>Saliceae</taxon>
        <taxon>Populus</taxon>
    </lineage>
</organism>
<reference evidence="1" key="1">
    <citation type="journal article" date="2023" name="Mol. Ecol. Resour.">
        <title>Chromosome-level genome assembly of a triploid poplar Populus alba 'Berolinensis'.</title>
        <authorList>
            <person name="Chen S."/>
            <person name="Yu Y."/>
            <person name="Wang X."/>
            <person name="Wang S."/>
            <person name="Zhang T."/>
            <person name="Zhou Y."/>
            <person name="He R."/>
            <person name="Meng N."/>
            <person name="Wang Y."/>
            <person name="Liu W."/>
            <person name="Liu Z."/>
            <person name="Liu J."/>
            <person name="Guo Q."/>
            <person name="Huang H."/>
            <person name="Sederoff R.R."/>
            <person name="Wang G."/>
            <person name="Qu G."/>
            <person name="Chen S."/>
        </authorList>
    </citation>
    <scope>NUCLEOTIDE SEQUENCE</scope>
    <source>
        <strain evidence="1">SC-2020</strain>
    </source>
</reference>
<keyword evidence="2" id="KW-1185">Reference proteome</keyword>
<evidence type="ECO:0000313" key="2">
    <source>
        <dbReference type="Proteomes" id="UP001164929"/>
    </source>
</evidence>
<evidence type="ECO:0000313" key="1">
    <source>
        <dbReference type="EMBL" id="KAJ7003153.1"/>
    </source>
</evidence>
<gene>
    <name evidence="1" type="ORF">NC653_008403</name>
</gene>